<dbReference type="InterPro" id="IPR034733">
    <property type="entry name" value="AcCoA_carboxyl_beta"/>
</dbReference>
<dbReference type="PROSITE" id="PS50980">
    <property type="entry name" value="COA_CT_NTER"/>
    <property type="match status" value="1"/>
</dbReference>
<name>A0A498BY87_9GAMM</name>
<keyword evidence="4" id="KW-1185">Reference proteome</keyword>
<dbReference type="InterPro" id="IPR029045">
    <property type="entry name" value="ClpP/crotonase-like_dom_sf"/>
</dbReference>
<sequence length="500" mass="53053">MTTNIEKQYRGASPGAPSQYRAASARQRMERLVEPGTLQGLPEEVRVEFNSNDGVLVGVGEIDGSRVFLAAQNSSCRGGSFGETHAARVKGMLEAAQWAAPDAVLLLLDSGGVRLEEAESAMLGAAEIVRGIQELRAAGIPVLAVVGGQLGCFGAAALVARSADRVVMVEGARFGTSGIRVMDVMADGGAGLTSHQREVLEMAVAASSRVATGEADAVVVDDVLAVRGAIIQYLDDYQPPGVEDLKTTQALLQTRLPGAKPEQRGVFKALQNDLDRLFPNGLVVAEHDGLVQGSGVRTCGEEVRILGFVSGRPAGFVQVVRLAQELLATMTHDSGRSILLLADAEQAFSVENEQRGFALALAHLAAVIAHARTRGHRVIALLRESGWGASFIASAMMADELYALKGARIRALPEKAVALFAPQSLGERGDGSLALERFCHLGAVDTIWDRCLSRYLNAGLAGLRQSDRRRLRGAQRCGRTAPLAVCDRVACDLMESFHAK</sequence>
<dbReference type="InterPro" id="IPR051047">
    <property type="entry name" value="AccD/PCCB"/>
</dbReference>
<dbReference type="Pfam" id="PF01039">
    <property type="entry name" value="Carboxyl_trans"/>
    <property type="match status" value="1"/>
</dbReference>
<dbReference type="AlphaFoldDB" id="A0A498BY87"/>
<comment type="caution">
    <text evidence="3">The sequence shown here is derived from an EMBL/GenBank/DDBJ whole genome shotgun (WGS) entry which is preliminary data.</text>
</comment>
<gene>
    <name evidence="3" type="ORF">DFR31_2141</name>
</gene>
<dbReference type="PANTHER" id="PTHR43842:SF2">
    <property type="entry name" value="PROPIONYL-COA CARBOXYLASE BETA CHAIN, MITOCHONDRIAL"/>
    <property type="match status" value="1"/>
</dbReference>
<dbReference type="Gene3D" id="3.90.226.10">
    <property type="entry name" value="2-enoyl-CoA Hydratase, Chain A, domain 1"/>
    <property type="match status" value="1"/>
</dbReference>
<evidence type="ECO:0000259" key="2">
    <source>
        <dbReference type="PROSITE" id="PS50980"/>
    </source>
</evidence>
<protein>
    <submittedName>
        <fullName evidence="3">Biotin-independent malonate decarboxylase beta subunit/biotin-independent malonate decarboxylase gamma subunit,TIGR03134</fullName>
    </submittedName>
</protein>
<organism evidence="3 4">
    <name type="scientific">Alkalispirillum mobile</name>
    <dbReference type="NCBI Taxonomy" id="85925"/>
    <lineage>
        <taxon>Bacteria</taxon>
        <taxon>Pseudomonadati</taxon>
        <taxon>Pseudomonadota</taxon>
        <taxon>Gammaproteobacteria</taxon>
        <taxon>Chromatiales</taxon>
        <taxon>Ectothiorhodospiraceae</taxon>
        <taxon>Alkalispirillum</taxon>
    </lineage>
</organism>
<dbReference type="SUPFAM" id="SSF52096">
    <property type="entry name" value="ClpP/crotonase"/>
    <property type="match status" value="1"/>
</dbReference>
<evidence type="ECO:0000313" key="3">
    <source>
        <dbReference type="EMBL" id="RLK48262.1"/>
    </source>
</evidence>
<evidence type="ECO:0000256" key="1">
    <source>
        <dbReference type="SAM" id="MobiDB-lite"/>
    </source>
</evidence>
<reference evidence="3 4" key="1">
    <citation type="submission" date="2018-10" db="EMBL/GenBank/DDBJ databases">
        <title>Genomic Encyclopedia of Type Strains, Phase IV (KMG-IV): sequencing the most valuable type-strain genomes for metagenomic binning, comparative biology and taxonomic classification.</title>
        <authorList>
            <person name="Goeker M."/>
        </authorList>
    </citation>
    <scope>NUCLEOTIDE SEQUENCE [LARGE SCALE GENOMIC DNA]</scope>
    <source>
        <strain evidence="3 4">DSM 12769</strain>
    </source>
</reference>
<proteinExistence type="predicted"/>
<dbReference type="PANTHER" id="PTHR43842">
    <property type="entry name" value="PROPIONYL-COA CARBOXYLASE BETA CHAIN"/>
    <property type="match status" value="1"/>
</dbReference>
<evidence type="ECO:0000313" key="4">
    <source>
        <dbReference type="Proteomes" id="UP000275461"/>
    </source>
</evidence>
<dbReference type="InterPro" id="IPR011762">
    <property type="entry name" value="COA_CT_N"/>
</dbReference>
<dbReference type="OrthoDB" id="5502755at2"/>
<dbReference type="EMBL" id="RCDA01000003">
    <property type="protein sequence ID" value="RLK48262.1"/>
    <property type="molecule type" value="Genomic_DNA"/>
</dbReference>
<feature type="region of interest" description="Disordered" evidence="1">
    <location>
        <begin position="1"/>
        <end position="26"/>
    </location>
</feature>
<dbReference type="GO" id="GO:0004658">
    <property type="term" value="F:propionyl-CoA carboxylase activity"/>
    <property type="evidence" value="ECO:0007669"/>
    <property type="project" value="TreeGrafter"/>
</dbReference>
<feature type="domain" description="CoA carboxyltransferase N-terminal" evidence="2">
    <location>
        <begin position="1"/>
        <end position="249"/>
    </location>
</feature>
<accession>A0A498BY87</accession>
<dbReference type="Proteomes" id="UP000275461">
    <property type="component" value="Unassembled WGS sequence"/>
</dbReference>
<dbReference type="Pfam" id="PF06833">
    <property type="entry name" value="MdcE"/>
    <property type="match status" value="1"/>
</dbReference>